<keyword evidence="1" id="KW-0472">Membrane</keyword>
<dbReference type="InterPro" id="IPR052336">
    <property type="entry name" value="MlaD_Phospholipid_Transporter"/>
</dbReference>
<sequence length="432" mass="45926">MMTATPTPQQDAPRGLGTRVRSAVDRVRNEPGLGRNVIALAVVMVLGLVCGGYILSQQRFVTPWANETMLYATFSETPALAPGRGQEVRMSGVPVGDIRSSELTPEGTGRVLLAIDRNDYDGPVYDNATVVLRPKSPLNEMYIEMDPGTPAGRVLDDYGVLPVANAKPPVQIDAALAHLDQNALAAVQSLLEASDVALATAPQDLPQGVRATTEVVNRLKPVVDQLDLRRENLARLVTSIGQLSTAVGGDEKRLTTLANSLSTTLRTVSAQSQALRDSLNQLPGVVDNLGAATGNVQQLSDQLDPTLDNVLAASEQLPDALDRLTDTVDTLDTTVDKARPVAQKLKPVAADLRPFVNDLNGTLPALEEISGRLDPVTAGLEQYLPDLNAFVYQTSSVTSLRDANGGILRGLLQFGPTTIPAPGADELTQTPR</sequence>
<dbReference type="Pfam" id="PF02470">
    <property type="entry name" value="MlaD"/>
    <property type="match status" value="1"/>
</dbReference>
<evidence type="ECO:0000256" key="1">
    <source>
        <dbReference type="SAM" id="Phobius"/>
    </source>
</evidence>
<dbReference type="Gene3D" id="1.10.287.950">
    <property type="entry name" value="Methyl-accepting chemotaxis protein"/>
    <property type="match status" value="1"/>
</dbReference>
<gene>
    <name evidence="3" type="ORF">ATL51_3560</name>
</gene>
<dbReference type="PANTHER" id="PTHR33371">
    <property type="entry name" value="INTERMEMBRANE PHOSPHOLIPID TRANSPORT SYSTEM BINDING PROTEIN MLAD-RELATED"/>
    <property type="match status" value="1"/>
</dbReference>
<feature type="domain" description="Mce/MlaD" evidence="2">
    <location>
        <begin position="70"/>
        <end position="148"/>
    </location>
</feature>
<evidence type="ECO:0000313" key="4">
    <source>
        <dbReference type="Proteomes" id="UP000232453"/>
    </source>
</evidence>
<feature type="transmembrane region" description="Helical" evidence="1">
    <location>
        <begin position="37"/>
        <end position="55"/>
    </location>
</feature>
<keyword evidence="1" id="KW-0812">Transmembrane</keyword>
<evidence type="ECO:0000259" key="2">
    <source>
        <dbReference type="Pfam" id="PF02470"/>
    </source>
</evidence>
<name>A0AA44UQW1_PSEA5</name>
<reference evidence="3 4" key="1">
    <citation type="submission" date="2017-11" db="EMBL/GenBank/DDBJ databases">
        <title>Sequencing the genomes of 1000 actinobacteria strains.</title>
        <authorList>
            <person name="Klenk H.-P."/>
        </authorList>
    </citation>
    <scope>NUCLEOTIDE SEQUENCE [LARGE SCALE GENOMIC DNA]</scope>
    <source>
        <strain evidence="3 4">DSM 44104</strain>
    </source>
</reference>
<protein>
    <submittedName>
        <fullName evidence="3">Phospholipid/cholesterol/gamma-HCH transport system substrate-binding protein</fullName>
    </submittedName>
</protein>
<dbReference type="SUPFAM" id="SSF58100">
    <property type="entry name" value="Bacterial hemolysins"/>
    <property type="match status" value="1"/>
</dbReference>
<comment type="caution">
    <text evidence="3">The sequence shown here is derived from an EMBL/GenBank/DDBJ whole genome shotgun (WGS) entry which is preliminary data.</text>
</comment>
<organism evidence="3 4">
    <name type="scientific">Pseudonocardia alni</name>
    <name type="common">Amycolata alni</name>
    <dbReference type="NCBI Taxonomy" id="33907"/>
    <lineage>
        <taxon>Bacteria</taxon>
        <taxon>Bacillati</taxon>
        <taxon>Actinomycetota</taxon>
        <taxon>Actinomycetes</taxon>
        <taxon>Pseudonocardiales</taxon>
        <taxon>Pseudonocardiaceae</taxon>
        <taxon>Pseudonocardia</taxon>
    </lineage>
</organism>
<keyword evidence="1" id="KW-1133">Transmembrane helix</keyword>
<dbReference type="EMBL" id="PHUJ01000003">
    <property type="protein sequence ID" value="PKB31859.1"/>
    <property type="molecule type" value="Genomic_DNA"/>
</dbReference>
<dbReference type="Proteomes" id="UP000232453">
    <property type="component" value="Unassembled WGS sequence"/>
</dbReference>
<dbReference type="InterPro" id="IPR003399">
    <property type="entry name" value="Mce/MlaD"/>
</dbReference>
<evidence type="ECO:0000313" key="3">
    <source>
        <dbReference type="EMBL" id="PKB31859.1"/>
    </source>
</evidence>
<accession>A0AA44UQW1</accession>
<proteinExistence type="predicted"/>
<dbReference type="PANTHER" id="PTHR33371:SF4">
    <property type="entry name" value="INTERMEMBRANE PHOSPHOLIPID TRANSPORT SYSTEM BINDING PROTEIN MLAD"/>
    <property type="match status" value="1"/>
</dbReference>
<dbReference type="AlphaFoldDB" id="A0AA44UQW1"/>